<dbReference type="InterPro" id="IPR012336">
    <property type="entry name" value="Thioredoxin-like_fold"/>
</dbReference>
<evidence type="ECO:0000256" key="2">
    <source>
        <dbReference type="ARBA" id="ARBA00022729"/>
    </source>
</evidence>
<dbReference type="PANTHER" id="PTHR13887">
    <property type="entry name" value="GLUTATHIONE S-TRANSFERASE KAPPA"/>
    <property type="match status" value="1"/>
</dbReference>
<dbReference type="EMBL" id="JACHZG010000001">
    <property type="protein sequence ID" value="MBB3327021.1"/>
    <property type="molecule type" value="Genomic_DNA"/>
</dbReference>
<dbReference type="GO" id="GO:0016853">
    <property type="term" value="F:isomerase activity"/>
    <property type="evidence" value="ECO:0007669"/>
    <property type="project" value="UniProtKB-KW"/>
</dbReference>
<keyword evidence="7" id="KW-0413">Isomerase</keyword>
<organism evidence="7 8">
    <name type="scientific">Microlunatus antarcticus</name>
    <dbReference type="NCBI Taxonomy" id="53388"/>
    <lineage>
        <taxon>Bacteria</taxon>
        <taxon>Bacillati</taxon>
        <taxon>Actinomycetota</taxon>
        <taxon>Actinomycetes</taxon>
        <taxon>Propionibacteriales</taxon>
        <taxon>Propionibacteriaceae</taxon>
        <taxon>Microlunatus</taxon>
    </lineage>
</organism>
<comment type="similarity">
    <text evidence="1">Belongs to the thioredoxin family. DsbA subfamily.</text>
</comment>
<keyword evidence="3" id="KW-0560">Oxidoreductase</keyword>
<evidence type="ECO:0000256" key="1">
    <source>
        <dbReference type="ARBA" id="ARBA00005791"/>
    </source>
</evidence>
<protein>
    <submittedName>
        <fullName evidence="7">Protein-disulfide isomerase</fullName>
    </submittedName>
</protein>
<feature type="domain" description="Thioredoxin-like fold" evidence="6">
    <location>
        <begin position="1"/>
        <end position="164"/>
    </location>
</feature>
<dbReference type="Proteomes" id="UP000565572">
    <property type="component" value="Unassembled WGS sequence"/>
</dbReference>
<evidence type="ECO:0000259" key="6">
    <source>
        <dbReference type="Pfam" id="PF13462"/>
    </source>
</evidence>
<evidence type="ECO:0000256" key="3">
    <source>
        <dbReference type="ARBA" id="ARBA00023002"/>
    </source>
</evidence>
<evidence type="ECO:0000313" key="8">
    <source>
        <dbReference type="Proteomes" id="UP000565572"/>
    </source>
</evidence>
<dbReference type="Gene3D" id="3.40.30.10">
    <property type="entry name" value="Glutaredoxin"/>
    <property type="match status" value="1"/>
</dbReference>
<keyword evidence="4" id="KW-1015">Disulfide bond</keyword>
<proteinExistence type="inferred from homology"/>
<sequence length="169" mass="18057">MALGSVNAPVVLVEYADFRCPFCGVFARETKPALMHYVEAGTLRIEFRDMPIFGEESAQAALAGRAAADQGRFWPFYDAVYAAAPARGHASLTRAKLVDLARTAGVPDLARFESDLDGQTGMAGVQADEDEAGQLGVPSTPAFFVNTETVLGAQPTAVFTEKIDRLARS</sequence>
<gene>
    <name evidence="7" type="ORF">FHX39_001965</name>
</gene>
<dbReference type="SUPFAM" id="SSF52833">
    <property type="entry name" value="Thioredoxin-like"/>
    <property type="match status" value="1"/>
</dbReference>
<dbReference type="Pfam" id="PF13462">
    <property type="entry name" value="Thioredoxin_4"/>
    <property type="match status" value="1"/>
</dbReference>
<accession>A0A7W5P7M4</accession>
<evidence type="ECO:0000256" key="5">
    <source>
        <dbReference type="ARBA" id="ARBA00023284"/>
    </source>
</evidence>
<dbReference type="InterPro" id="IPR036249">
    <property type="entry name" value="Thioredoxin-like_sf"/>
</dbReference>
<dbReference type="AlphaFoldDB" id="A0A7W5P7M4"/>
<dbReference type="GO" id="GO:0016491">
    <property type="term" value="F:oxidoreductase activity"/>
    <property type="evidence" value="ECO:0007669"/>
    <property type="project" value="UniProtKB-KW"/>
</dbReference>
<evidence type="ECO:0000313" key="7">
    <source>
        <dbReference type="EMBL" id="MBB3327021.1"/>
    </source>
</evidence>
<reference evidence="7 8" key="1">
    <citation type="submission" date="2020-08" db="EMBL/GenBank/DDBJ databases">
        <title>Sequencing the genomes of 1000 actinobacteria strains.</title>
        <authorList>
            <person name="Klenk H.-P."/>
        </authorList>
    </citation>
    <scope>NUCLEOTIDE SEQUENCE [LARGE SCALE GENOMIC DNA]</scope>
    <source>
        <strain evidence="7 8">DSM 11053</strain>
    </source>
</reference>
<dbReference type="RefSeq" id="WP_198423338.1">
    <property type="nucleotide sequence ID" value="NZ_JACHZG010000001.1"/>
</dbReference>
<keyword evidence="5" id="KW-0676">Redox-active center</keyword>
<keyword evidence="2" id="KW-0732">Signal</keyword>
<name>A0A7W5P7M4_9ACTN</name>
<keyword evidence="8" id="KW-1185">Reference proteome</keyword>
<evidence type="ECO:0000256" key="4">
    <source>
        <dbReference type="ARBA" id="ARBA00023157"/>
    </source>
</evidence>
<comment type="caution">
    <text evidence="7">The sequence shown here is derived from an EMBL/GenBank/DDBJ whole genome shotgun (WGS) entry which is preliminary data.</text>
</comment>
<dbReference type="PANTHER" id="PTHR13887:SF14">
    <property type="entry name" value="DISULFIDE BOND FORMATION PROTEIN D"/>
    <property type="match status" value="1"/>
</dbReference>